<feature type="non-terminal residue" evidence="2">
    <location>
        <position position="314"/>
    </location>
</feature>
<evidence type="ECO:0000256" key="1">
    <source>
        <dbReference type="SAM" id="MobiDB-lite"/>
    </source>
</evidence>
<keyword evidence="3" id="KW-1185">Reference proteome</keyword>
<organism evidence="2 3">
    <name type="scientific">Mycena metata</name>
    <dbReference type="NCBI Taxonomy" id="1033252"/>
    <lineage>
        <taxon>Eukaryota</taxon>
        <taxon>Fungi</taxon>
        <taxon>Dikarya</taxon>
        <taxon>Basidiomycota</taxon>
        <taxon>Agaricomycotina</taxon>
        <taxon>Agaricomycetes</taxon>
        <taxon>Agaricomycetidae</taxon>
        <taxon>Agaricales</taxon>
        <taxon>Marasmiineae</taxon>
        <taxon>Mycenaceae</taxon>
        <taxon>Mycena</taxon>
    </lineage>
</organism>
<proteinExistence type="predicted"/>
<protein>
    <submittedName>
        <fullName evidence="2">Uncharacterized protein</fullName>
    </submittedName>
</protein>
<feature type="compositionally biased region" description="Polar residues" evidence="1">
    <location>
        <begin position="253"/>
        <end position="265"/>
    </location>
</feature>
<gene>
    <name evidence="2" type="ORF">B0H16DRAFT_705587</name>
</gene>
<name>A0AAD7J3W7_9AGAR</name>
<reference evidence="2" key="1">
    <citation type="submission" date="2023-03" db="EMBL/GenBank/DDBJ databases">
        <title>Massive genome expansion in bonnet fungi (Mycena s.s.) driven by repeated elements and novel gene families across ecological guilds.</title>
        <authorList>
            <consortium name="Lawrence Berkeley National Laboratory"/>
            <person name="Harder C.B."/>
            <person name="Miyauchi S."/>
            <person name="Viragh M."/>
            <person name="Kuo A."/>
            <person name="Thoen E."/>
            <person name="Andreopoulos B."/>
            <person name="Lu D."/>
            <person name="Skrede I."/>
            <person name="Drula E."/>
            <person name="Henrissat B."/>
            <person name="Morin E."/>
            <person name="Kohler A."/>
            <person name="Barry K."/>
            <person name="LaButti K."/>
            <person name="Morin E."/>
            <person name="Salamov A."/>
            <person name="Lipzen A."/>
            <person name="Mereny Z."/>
            <person name="Hegedus B."/>
            <person name="Baldrian P."/>
            <person name="Stursova M."/>
            <person name="Weitz H."/>
            <person name="Taylor A."/>
            <person name="Grigoriev I.V."/>
            <person name="Nagy L.G."/>
            <person name="Martin F."/>
            <person name="Kauserud H."/>
        </authorList>
    </citation>
    <scope>NUCLEOTIDE SEQUENCE</scope>
    <source>
        <strain evidence="2">CBHHK182m</strain>
    </source>
</reference>
<feature type="compositionally biased region" description="Basic residues" evidence="1">
    <location>
        <begin position="32"/>
        <end position="55"/>
    </location>
</feature>
<dbReference type="AlphaFoldDB" id="A0AAD7J3W7"/>
<evidence type="ECO:0000313" key="3">
    <source>
        <dbReference type="Proteomes" id="UP001215598"/>
    </source>
</evidence>
<feature type="region of interest" description="Disordered" evidence="1">
    <location>
        <begin position="206"/>
        <end position="314"/>
    </location>
</feature>
<accession>A0AAD7J3W7</accession>
<dbReference type="Proteomes" id="UP001215598">
    <property type="component" value="Unassembled WGS sequence"/>
</dbReference>
<sequence length="314" mass="34674">MSWRLPWSLSPFATRRRENRYGKHFQNGVRSGRNKKRMAHSRSTRSTQRCRARPRKVQIPRALIRNWIAHCKDYTRTGHLSKINWDCQPVWNTLQLQRVAERQVGGGRVKARKFSNDQIACLQCIGTAAKIKSSSSTETESRTRLAQRRTSPIHLPMSMIAAVRSGLYPARASSTAAGMGFAAGNGAGEDRPGDLGAMLDETVAERTSGAPSWMSRSHNVTPPSSRRRMVANESKQRTGGSWPMLTGKPMSKKSATLNAFIQSSTKRPRSTGGSARDSRQERPMGQPDEESGGEEVRQVEGSPLLSMGAGGIRT</sequence>
<feature type="region of interest" description="Disordered" evidence="1">
    <location>
        <begin position="21"/>
        <end position="55"/>
    </location>
</feature>
<feature type="compositionally biased region" description="Polar residues" evidence="1">
    <location>
        <begin position="214"/>
        <end position="224"/>
    </location>
</feature>
<evidence type="ECO:0000313" key="2">
    <source>
        <dbReference type="EMBL" id="KAJ7755810.1"/>
    </source>
</evidence>
<comment type="caution">
    <text evidence="2">The sequence shown here is derived from an EMBL/GenBank/DDBJ whole genome shotgun (WGS) entry which is preliminary data.</text>
</comment>
<dbReference type="EMBL" id="JARKIB010000048">
    <property type="protein sequence ID" value="KAJ7755810.1"/>
    <property type="molecule type" value="Genomic_DNA"/>
</dbReference>